<dbReference type="PANTHER" id="PTHR30558:SF13">
    <property type="entry name" value="BIOPOLYMER TRANSPORT PROTEIN EXBD2"/>
    <property type="match status" value="1"/>
</dbReference>
<dbReference type="GO" id="GO:0005886">
    <property type="term" value="C:plasma membrane"/>
    <property type="evidence" value="ECO:0007669"/>
    <property type="project" value="UniProtKB-SubCell"/>
</dbReference>
<gene>
    <name evidence="9" type="ORF">FHS30_002610</name>
</gene>
<keyword evidence="6 8" id="KW-0472">Membrane</keyword>
<accession>A0A839UNI7</accession>
<dbReference type="GO" id="GO:0015031">
    <property type="term" value="P:protein transport"/>
    <property type="evidence" value="ECO:0007669"/>
    <property type="project" value="UniProtKB-KW"/>
</dbReference>
<comment type="subcellular location">
    <subcellularLocation>
        <location evidence="1">Cell membrane</location>
        <topology evidence="1">Single-pass membrane protein</topology>
    </subcellularLocation>
    <subcellularLocation>
        <location evidence="7">Cell membrane</location>
        <topology evidence="7">Single-pass type II membrane protein</topology>
    </subcellularLocation>
</comment>
<evidence type="ECO:0000256" key="4">
    <source>
        <dbReference type="ARBA" id="ARBA00022692"/>
    </source>
</evidence>
<sequence length="140" mass="16012">MSRRRKHGEAEDNSEIDLTPMLDVVFIMLIFFIVTASFVKEKVIDTTIPPKNEQQTPPDEDNPSIVVTIRSNDEIWMEDRRIDVRAVRANIERMHAEHPKAAVVVRAHIKSTAKMYIAIADAAREADVFNIALVPYEEKI</sequence>
<dbReference type="RefSeq" id="WP_183910873.1">
    <property type="nucleotide sequence ID" value="NZ_JACHXZ010000003.1"/>
</dbReference>
<dbReference type="Gene3D" id="3.30.420.270">
    <property type="match status" value="1"/>
</dbReference>
<keyword evidence="7" id="KW-0813">Transport</keyword>
<dbReference type="InterPro" id="IPR003400">
    <property type="entry name" value="ExbD"/>
</dbReference>
<keyword evidence="7" id="KW-0653">Protein transport</keyword>
<dbReference type="Pfam" id="PF02472">
    <property type="entry name" value="ExbD"/>
    <property type="match status" value="1"/>
</dbReference>
<evidence type="ECO:0000256" key="1">
    <source>
        <dbReference type="ARBA" id="ARBA00004162"/>
    </source>
</evidence>
<dbReference type="EMBL" id="JACHXZ010000003">
    <property type="protein sequence ID" value="MBB3169402.1"/>
    <property type="molecule type" value="Genomic_DNA"/>
</dbReference>
<evidence type="ECO:0000256" key="6">
    <source>
        <dbReference type="ARBA" id="ARBA00023136"/>
    </source>
</evidence>
<dbReference type="GO" id="GO:0022857">
    <property type="term" value="F:transmembrane transporter activity"/>
    <property type="evidence" value="ECO:0007669"/>
    <property type="project" value="InterPro"/>
</dbReference>
<dbReference type="Proteomes" id="UP000559987">
    <property type="component" value="Unassembled WGS sequence"/>
</dbReference>
<protein>
    <submittedName>
        <fullName evidence="9">Biopolymer transport protein ExbD</fullName>
    </submittedName>
</protein>
<evidence type="ECO:0000256" key="7">
    <source>
        <dbReference type="RuleBase" id="RU003879"/>
    </source>
</evidence>
<dbReference type="AlphaFoldDB" id="A0A839UNI7"/>
<evidence type="ECO:0000256" key="5">
    <source>
        <dbReference type="ARBA" id="ARBA00022989"/>
    </source>
</evidence>
<name>A0A839UNI7_9GAMM</name>
<evidence type="ECO:0000313" key="10">
    <source>
        <dbReference type="Proteomes" id="UP000559987"/>
    </source>
</evidence>
<keyword evidence="5 8" id="KW-1133">Transmembrane helix</keyword>
<reference evidence="9 10" key="1">
    <citation type="submission" date="2020-08" db="EMBL/GenBank/DDBJ databases">
        <title>Genomic Encyclopedia of Type Strains, Phase III (KMG-III): the genomes of soil and plant-associated and newly described type strains.</title>
        <authorList>
            <person name="Whitman W."/>
        </authorList>
    </citation>
    <scope>NUCLEOTIDE SEQUENCE [LARGE SCALE GENOMIC DNA]</scope>
    <source>
        <strain evidence="9 10">CECT 8571</strain>
    </source>
</reference>
<evidence type="ECO:0000256" key="3">
    <source>
        <dbReference type="ARBA" id="ARBA00022475"/>
    </source>
</evidence>
<keyword evidence="3" id="KW-1003">Cell membrane</keyword>
<dbReference type="PANTHER" id="PTHR30558">
    <property type="entry name" value="EXBD MEMBRANE COMPONENT OF PMF-DRIVEN MACROMOLECULE IMPORT SYSTEM"/>
    <property type="match status" value="1"/>
</dbReference>
<keyword evidence="10" id="KW-1185">Reference proteome</keyword>
<evidence type="ECO:0000313" key="9">
    <source>
        <dbReference type="EMBL" id="MBB3169402.1"/>
    </source>
</evidence>
<keyword evidence="4 7" id="KW-0812">Transmembrane</keyword>
<comment type="similarity">
    <text evidence="2 7">Belongs to the ExbD/TolR family.</text>
</comment>
<comment type="caution">
    <text evidence="9">The sequence shown here is derived from an EMBL/GenBank/DDBJ whole genome shotgun (WGS) entry which is preliminary data.</text>
</comment>
<evidence type="ECO:0000256" key="8">
    <source>
        <dbReference type="SAM" id="Phobius"/>
    </source>
</evidence>
<proteinExistence type="inferred from homology"/>
<organism evidence="9 10">
    <name type="scientific">Simiduia aestuariiviva</name>
    <dbReference type="NCBI Taxonomy" id="1510459"/>
    <lineage>
        <taxon>Bacteria</taxon>
        <taxon>Pseudomonadati</taxon>
        <taxon>Pseudomonadota</taxon>
        <taxon>Gammaproteobacteria</taxon>
        <taxon>Cellvibrionales</taxon>
        <taxon>Cellvibrionaceae</taxon>
        <taxon>Simiduia</taxon>
    </lineage>
</organism>
<feature type="transmembrane region" description="Helical" evidence="8">
    <location>
        <begin position="21"/>
        <end position="39"/>
    </location>
</feature>
<evidence type="ECO:0000256" key="2">
    <source>
        <dbReference type="ARBA" id="ARBA00005811"/>
    </source>
</evidence>